<keyword evidence="3" id="KW-1185">Reference proteome</keyword>
<organism evidence="2 3">
    <name type="scientific">Parelaphostrongylus tenuis</name>
    <name type="common">Meningeal worm</name>
    <dbReference type="NCBI Taxonomy" id="148309"/>
    <lineage>
        <taxon>Eukaryota</taxon>
        <taxon>Metazoa</taxon>
        <taxon>Ecdysozoa</taxon>
        <taxon>Nematoda</taxon>
        <taxon>Chromadorea</taxon>
        <taxon>Rhabditida</taxon>
        <taxon>Rhabditina</taxon>
        <taxon>Rhabditomorpha</taxon>
        <taxon>Strongyloidea</taxon>
        <taxon>Metastrongylidae</taxon>
        <taxon>Parelaphostrongylus</taxon>
    </lineage>
</organism>
<dbReference type="AlphaFoldDB" id="A0AAD5QDR2"/>
<feature type="compositionally biased region" description="Acidic residues" evidence="1">
    <location>
        <begin position="142"/>
        <end position="164"/>
    </location>
</feature>
<dbReference type="Proteomes" id="UP001196413">
    <property type="component" value="Unassembled WGS sequence"/>
</dbReference>
<feature type="compositionally biased region" description="Polar residues" evidence="1">
    <location>
        <begin position="109"/>
        <end position="124"/>
    </location>
</feature>
<sequence length="179" mass="20690">MTRKESFHHQEILPQRTIQLRGTLRHRLQHQKSITSEDDYNPDYADADYNGMEKDLLSSPNMTLEKTSTSQNITLEATISENTRSEYDDYEPDYDDYKPDYDDVEEETPSGNITLEKSSASRNITTKKPSKSKSTTSKDGDYESDYADANYDDMEEDLEDDSENDPMRRKVRVISSLAF</sequence>
<name>A0AAD5QDR2_PARTN</name>
<gene>
    <name evidence="2" type="ORF">KIN20_002775</name>
</gene>
<proteinExistence type="predicted"/>
<feature type="region of interest" description="Disordered" evidence="1">
    <location>
        <begin position="31"/>
        <end position="179"/>
    </location>
</feature>
<evidence type="ECO:0000256" key="1">
    <source>
        <dbReference type="SAM" id="MobiDB-lite"/>
    </source>
</evidence>
<comment type="caution">
    <text evidence="2">The sequence shown here is derived from an EMBL/GenBank/DDBJ whole genome shotgun (WGS) entry which is preliminary data.</text>
</comment>
<protein>
    <submittedName>
        <fullName evidence="2">Uncharacterized protein</fullName>
    </submittedName>
</protein>
<evidence type="ECO:0000313" key="3">
    <source>
        <dbReference type="Proteomes" id="UP001196413"/>
    </source>
</evidence>
<dbReference type="EMBL" id="JAHQIW010000364">
    <property type="protein sequence ID" value="KAJ1347652.1"/>
    <property type="molecule type" value="Genomic_DNA"/>
</dbReference>
<accession>A0AAD5QDR2</accession>
<evidence type="ECO:0000313" key="2">
    <source>
        <dbReference type="EMBL" id="KAJ1347652.1"/>
    </source>
</evidence>
<feature type="compositionally biased region" description="Polar residues" evidence="1">
    <location>
        <begin position="58"/>
        <end position="82"/>
    </location>
</feature>
<reference evidence="2" key="1">
    <citation type="submission" date="2021-06" db="EMBL/GenBank/DDBJ databases">
        <title>Parelaphostrongylus tenuis whole genome reference sequence.</title>
        <authorList>
            <person name="Garwood T.J."/>
            <person name="Larsen P.A."/>
            <person name="Fountain-Jones N.M."/>
            <person name="Garbe J.R."/>
            <person name="Macchietto M.G."/>
            <person name="Kania S.A."/>
            <person name="Gerhold R.W."/>
            <person name="Richards J.E."/>
            <person name="Wolf T.M."/>
        </authorList>
    </citation>
    <scope>NUCLEOTIDE SEQUENCE</scope>
    <source>
        <strain evidence="2">MNPRO001-30</strain>
        <tissue evidence="2">Meninges</tissue>
    </source>
</reference>